<feature type="domain" description="Fanconi anemia core complex-associated protein 24 pseudonuclease" evidence="1">
    <location>
        <begin position="18"/>
        <end position="137"/>
    </location>
</feature>
<sequence>MAFSPLPSTPVRPGLQVLPGHIVVNNKWIGSEIVGSLTGKVRIIYEENLGVVDFHPASDVGTIYLSESELVTGTTYRRKLVKLRKSSGLRGTVLAEKTSLSSQYFPALQKFAVLEIGLILFPVANQRAAGQLLWQMVVAEGKKSSNPFLSKALTSPLDTSVLNTVQLIPGLGDIKAKALLERFKSIRNICNADVAELTACIGKTSAYNVKSFFQEAGPS</sequence>
<dbReference type="Gene3D" id="3.40.50.10130">
    <property type="match status" value="1"/>
</dbReference>
<accession>A0A1S3K736</accession>
<evidence type="ECO:0000313" key="3">
    <source>
        <dbReference type="RefSeq" id="XP_013418445.1"/>
    </source>
</evidence>
<evidence type="ECO:0000313" key="2">
    <source>
        <dbReference type="Proteomes" id="UP000085678"/>
    </source>
</evidence>
<dbReference type="PANTHER" id="PTHR31786:SF2">
    <property type="entry name" value="FANCONI ANEMIA CORE COMPLEX-ASSOCIATED PROTEIN 24"/>
    <property type="match status" value="1"/>
</dbReference>
<dbReference type="InParanoid" id="A0A1S3K736"/>
<dbReference type="OrthoDB" id="5975714at2759"/>
<dbReference type="Pfam" id="PF14520">
    <property type="entry name" value="HHH_5"/>
    <property type="match status" value="1"/>
</dbReference>
<dbReference type="CDD" id="cd20076">
    <property type="entry name" value="XPF_nuclease_FAAP24"/>
    <property type="match status" value="1"/>
</dbReference>
<proteinExistence type="predicted"/>
<protein>
    <submittedName>
        <fullName evidence="3">Fanconi anemia core complex-associated protein 24</fullName>
    </submittedName>
</protein>
<dbReference type="Pfam" id="PF17949">
    <property type="entry name" value="PND"/>
    <property type="match status" value="1"/>
</dbReference>
<dbReference type="GO" id="GO:0036297">
    <property type="term" value="P:interstrand cross-link repair"/>
    <property type="evidence" value="ECO:0007669"/>
    <property type="project" value="InterPro"/>
</dbReference>
<dbReference type="SUPFAM" id="SSF47781">
    <property type="entry name" value="RuvA domain 2-like"/>
    <property type="match status" value="1"/>
</dbReference>
<dbReference type="GO" id="GO:0003682">
    <property type="term" value="F:chromatin binding"/>
    <property type="evidence" value="ECO:0007669"/>
    <property type="project" value="TreeGrafter"/>
</dbReference>
<dbReference type="RefSeq" id="XP_013418445.1">
    <property type="nucleotide sequence ID" value="XM_013562991.1"/>
</dbReference>
<keyword evidence="2" id="KW-1185">Reference proteome</keyword>
<dbReference type="GeneID" id="106179379"/>
<gene>
    <name evidence="3" type="primary">LOC106179379</name>
</gene>
<name>A0A1S3K736_LINAN</name>
<evidence type="ECO:0000259" key="1">
    <source>
        <dbReference type="Pfam" id="PF17949"/>
    </source>
</evidence>
<dbReference type="GO" id="GO:0043240">
    <property type="term" value="C:Fanconi anaemia nuclear complex"/>
    <property type="evidence" value="ECO:0007669"/>
    <property type="project" value="InterPro"/>
</dbReference>
<dbReference type="InterPro" id="IPR040646">
    <property type="entry name" value="PND"/>
</dbReference>
<organism evidence="2 3">
    <name type="scientific">Lingula anatina</name>
    <name type="common">Brachiopod</name>
    <name type="synonym">Lingula unguis</name>
    <dbReference type="NCBI Taxonomy" id="7574"/>
    <lineage>
        <taxon>Eukaryota</taxon>
        <taxon>Metazoa</taxon>
        <taxon>Spiralia</taxon>
        <taxon>Lophotrochozoa</taxon>
        <taxon>Brachiopoda</taxon>
        <taxon>Linguliformea</taxon>
        <taxon>Lingulata</taxon>
        <taxon>Lingulida</taxon>
        <taxon>Linguloidea</taxon>
        <taxon>Lingulidae</taxon>
        <taxon>Lingula</taxon>
    </lineage>
</organism>
<dbReference type="Gene3D" id="1.10.150.20">
    <property type="entry name" value="5' to 3' exonuclease, C-terminal subdomain"/>
    <property type="match status" value="1"/>
</dbReference>
<reference evidence="3" key="1">
    <citation type="journal article" date="2015" name="Nat. Commun.">
        <title>The Lingula genome provides insights into brachiopod evolution and the origin of phosphate biomineralization.</title>
        <authorList>
            <person name="Luo Y.J."/>
            <person name="Takeuchi T."/>
            <person name="Koyanagi R."/>
            <person name="Yamada L."/>
            <person name="Kanda M."/>
            <person name="Khalturina M."/>
            <person name="Fujie M."/>
            <person name="Yamasaki S.I."/>
            <person name="Endo K."/>
            <person name="Satoh N."/>
        </authorList>
    </citation>
    <scope>NUCLEOTIDE SEQUENCE</scope>
</reference>
<dbReference type="PANTHER" id="PTHR31786">
    <property type="entry name" value="FANCONI ANEMIA CORE COMPLEX-ASSOCIATED PROTEIN 24"/>
    <property type="match status" value="1"/>
</dbReference>
<dbReference type="AlphaFoldDB" id="A0A1S3K736"/>
<dbReference type="KEGG" id="lak:106179379"/>
<dbReference type="STRING" id="7574.A0A1S3K736"/>
<dbReference type="InterPro" id="IPR026985">
    <property type="entry name" value="FAAP24"/>
</dbReference>
<dbReference type="InterPro" id="IPR010994">
    <property type="entry name" value="RuvA_2-like"/>
</dbReference>
<dbReference type="Proteomes" id="UP000085678">
    <property type="component" value="Unplaced"/>
</dbReference>
<reference evidence="3" key="2">
    <citation type="submission" date="2025-08" db="UniProtKB">
        <authorList>
            <consortium name="RefSeq"/>
        </authorList>
    </citation>
    <scope>IDENTIFICATION</scope>
</reference>